<comment type="function">
    <text evidence="1 7">Has a glutathione-disulfide oxidoreductase activity in the presence of NADPH and glutathione reductase. Reduces low molecular weight disulfides and proteins.</text>
</comment>
<comment type="similarity">
    <text evidence="2 7">Belongs to the glutaredoxin family.</text>
</comment>
<dbReference type="NCBIfam" id="TIGR02181">
    <property type="entry name" value="GRX_bact"/>
    <property type="match status" value="1"/>
</dbReference>
<dbReference type="InterPro" id="IPR014025">
    <property type="entry name" value="Glutaredoxin_subgr"/>
</dbReference>
<dbReference type="Pfam" id="PF00462">
    <property type="entry name" value="Glutaredoxin"/>
    <property type="match status" value="1"/>
</dbReference>
<dbReference type="PRINTS" id="PR00160">
    <property type="entry name" value="GLUTAREDOXIN"/>
</dbReference>
<dbReference type="GO" id="GO:0015038">
    <property type="term" value="F:glutathione disulfide oxidoreductase activity"/>
    <property type="evidence" value="ECO:0007669"/>
    <property type="project" value="UniProtKB-UniRule"/>
</dbReference>
<dbReference type="FunFam" id="3.40.30.10:FF:000018">
    <property type="entry name" value="Glutaredoxin"/>
    <property type="match status" value="1"/>
</dbReference>
<evidence type="ECO:0000256" key="3">
    <source>
        <dbReference type="ARBA" id="ARBA00022448"/>
    </source>
</evidence>
<dbReference type="PROSITE" id="PS51354">
    <property type="entry name" value="GLUTAREDOXIN_2"/>
    <property type="match status" value="1"/>
</dbReference>
<evidence type="ECO:0000256" key="6">
    <source>
        <dbReference type="ARBA" id="ARBA00023284"/>
    </source>
</evidence>
<name>A0A6B8KGX3_9HYPH</name>
<reference evidence="9 10" key="1">
    <citation type="submission" date="2019-11" db="EMBL/GenBank/DDBJ databases">
        <title>The genome sequence of Methylocystis heyeri.</title>
        <authorList>
            <person name="Oshkin I.Y."/>
            <person name="Miroshnikov K."/>
            <person name="Dedysh S.N."/>
        </authorList>
    </citation>
    <scope>NUCLEOTIDE SEQUENCE [LARGE SCALE GENOMIC DNA]</scope>
    <source>
        <strain evidence="9 10">H2</strain>
    </source>
</reference>
<dbReference type="GO" id="GO:0045454">
    <property type="term" value="P:cell redox homeostasis"/>
    <property type="evidence" value="ECO:0007669"/>
    <property type="project" value="InterPro"/>
</dbReference>
<dbReference type="GO" id="GO:0005737">
    <property type="term" value="C:cytoplasm"/>
    <property type="evidence" value="ECO:0007669"/>
    <property type="project" value="TreeGrafter"/>
</dbReference>
<dbReference type="PANTHER" id="PTHR45694">
    <property type="entry name" value="GLUTAREDOXIN 2"/>
    <property type="match status" value="1"/>
</dbReference>
<dbReference type="PANTHER" id="PTHR45694:SF18">
    <property type="entry name" value="GLUTAREDOXIN-1-RELATED"/>
    <property type="match status" value="1"/>
</dbReference>
<dbReference type="InterPro" id="IPR002109">
    <property type="entry name" value="Glutaredoxin"/>
</dbReference>
<evidence type="ECO:0000313" key="10">
    <source>
        <dbReference type="Proteomes" id="UP000309061"/>
    </source>
</evidence>
<protein>
    <recommendedName>
        <fullName evidence="7">Glutaredoxin</fullName>
    </recommendedName>
</protein>
<dbReference type="InterPro" id="IPR011900">
    <property type="entry name" value="GRX_bact"/>
</dbReference>
<keyword evidence="4 7" id="KW-0249">Electron transport</keyword>
<dbReference type="EMBL" id="CP046052">
    <property type="protein sequence ID" value="QGM45808.1"/>
    <property type="molecule type" value="Genomic_DNA"/>
</dbReference>
<evidence type="ECO:0000259" key="8">
    <source>
        <dbReference type="Pfam" id="PF00462"/>
    </source>
</evidence>
<evidence type="ECO:0000256" key="1">
    <source>
        <dbReference type="ARBA" id="ARBA00002549"/>
    </source>
</evidence>
<dbReference type="SUPFAM" id="SSF52833">
    <property type="entry name" value="Thioredoxin-like"/>
    <property type="match status" value="1"/>
</dbReference>
<dbReference type="Gene3D" id="3.40.30.10">
    <property type="entry name" value="Glutaredoxin"/>
    <property type="match status" value="1"/>
</dbReference>
<dbReference type="OrthoDB" id="9814618at2"/>
<gene>
    <name evidence="9" type="primary">grxC</name>
    <name evidence="9" type="ORF">H2LOC_008885</name>
</gene>
<dbReference type="PROSITE" id="PS00195">
    <property type="entry name" value="GLUTAREDOXIN_1"/>
    <property type="match status" value="1"/>
</dbReference>
<dbReference type="CDD" id="cd03418">
    <property type="entry name" value="GRX_GRXb_1_3_like"/>
    <property type="match status" value="1"/>
</dbReference>
<keyword evidence="7" id="KW-0963">Cytoplasm</keyword>
<dbReference type="KEGG" id="mhey:H2LOC_008885"/>
<keyword evidence="10" id="KW-1185">Reference proteome</keyword>
<proteinExistence type="inferred from homology"/>
<dbReference type="InterPro" id="IPR011767">
    <property type="entry name" value="GLR_AS"/>
</dbReference>
<dbReference type="AlphaFoldDB" id="A0A6B8KGX3"/>
<keyword evidence="6 7" id="KW-0676">Redox-active center</keyword>
<dbReference type="Proteomes" id="UP000309061">
    <property type="component" value="Chromosome"/>
</dbReference>
<organism evidence="9 10">
    <name type="scientific">Methylocystis heyeri</name>
    <dbReference type="NCBI Taxonomy" id="391905"/>
    <lineage>
        <taxon>Bacteria</taxon>
        <taxon>Pseudomonadati</taxon>
        <taxon>Pseudomonadota</taxon>
        <taxon>Alphaproteobacteria</taxon>
        <taxon>Hyphomicrobiales</taxon>
        <taxon>Methylocystaceae</taxon>
        <taxon>Methylocystis</taxon>
    </lineage>
</organism>
<accession>A0A6B8KGX3</accession>
<evidence type="ECO:0000313" key="9">
    <source>
        <dbReference type="EMBL" id="QGM45808.1"/>
    </source>
</evidence>
<evidence type="ECO:0000256" key="7">
    <source>
        <dbReference type="RuleBase" id="RU364065"/>
    </source>
</evidence>
<dbReference type="GO" id="GO:0034599">
    <property type="term" value="P:cellular response to oxidative stress"/>
    <property type="evidence" value="ECO:0007669"/>
    <property type="project" value="TreeGrafter"/>
</dbReference>
<dbReference type="InterPro" id="IPR036249">
    <property type="entry name" value="Thioredoxin-like_sf"/>
</dbReference>
<sequence length="90" mass="9701">MALIVIYTTSTCPYCLAAKALLEKKKVAFEEIRVDGDRAGRARMTELAGGRTSVPQIFIDGRHIGGCDDLYQLDSEGGLDPLLAAGETKK</sequence>
<evidence type="ECO:0000256" key="4">
    <source>
        <dbReference type="ARBA" id="ARBA00022982"/>
    </source>
</evidence>
<feature type="domain" description="Glutaredoxin" evidence="8">
    <location>
        <begin position="4"/>
        <end position="64"/>
    </location>
</feature>
<evidence type="ECO:0000256" key="5">
    <source>
        <dbReference type="ARBA" id="ARBA00023157"/>
    </source>
</evidence>
<keyword evidence="3 7" id="KW-0813">Transport</keyword>
<evidence type="ECO:0000256" key="2">
    <source>
        <dbReference type="ARBA" id="ARBA00007787"/>
    </source>
</evidence>
<keyword evidence="5" id="KW-1015">Disulfide bond</keyword>
<dbReference type="RefSeq" id="WP_136496081.1">
    <property type="nucleotide sequence ID" value="NZ_CP046052.1"/>
</dbReference>